<evidence type="ECO:0000313" key="3">
    <source>
        <dbReference type="Proteomes" id="UP000446658"/>
    </source>
</evidence>
<accession>A0A844GDI2</accession>
<dbReference type="EMBL" id="WLYX01000001">
    <property type="protein sequence ID" value="MTD33288.1"/>
    <property type="molecule type" value="Genomic_DNA"/>
</dbReference>
<proteinExistence type="predicted"/>
<name>A0A844GDI2_9NEIS</name>
<comment type="caution">
    <text evidence="2">The sequence shown here is derived from an EMBL/GenBank/DDBJ whole genome shotgun (WGS) entry which is preliminary data.</text>
</comment>
<organism evidence="2 3">
    <name type="scientific">Paludibacterium denitrificans</name>
    <dbReference type="NCBI Taxonomy" id="2675226"/>
    <lineage>
        <taxon>Bacteria</taxon>
        <taxon>Pseudomonadati</taxon>
        <taxon>Pseudomonadota</taxon>
        <taxon>Betaproteobacteria</taxon>
        <taxon>Neisseriales</taxon>
        <taxon>Chromobacteriaceae</taxon>
        <taxon>Paludibacterium</taxon>
    </lineage>
</organism>
<sequence length="120" mass="13504">MDILELIGEQRINEAVERGDGEHLACAGQPLDLEENLLVPVEQRMAFRILKNAYYIPPELETRKEAVELAMALVEEPDNDAFERGRRKLALLNHRLSAAGLPPVTLDERYGAALLENLSR</sequence>
<dbReference type="InterPro" id="IPR052573">
    <property type="entry name" value="DnaJ_C_subfamily_28"/>
</dbReference>
<feature type="domain" description="DnaJ homologue subfamily C member 28 conserved" evidence="1">
    <location>
        <begin position="9"/>
        <end position="72"/>
    </location>
</feature>
<dbReference type="Proteomes" id="UP000446658">
    <property type="component" value="Unassembled WGS sequence"/>
</dbReference>
<protein>
    <submittedName>
        <fullName evidence="2">DUF1992 domain-containing protein</fullName>
    </submittedName>
</protein>
<dbReference type="AlphaFoldDB" id="A0A844GDI2"/>
<dbReference type="Pfam" id="PF09350">
    <property type="entry name" value="DJC28_CD"/>
    <property type="match status" value="1"/>
</dbReference>
<evidence type="ECO:0000259" key="1">
    <source>
        <dbReference type="Pfam" id="PF09350"/>
    </source>
</evidence>
<gene>
    <name evidence="2" type="ORF">GKE73_09535</name>
</gene>
<evidence type="ECO:0000313" key="2">
    <source>
        <dbReference type="EMBL" id="MTD33288.1"/>
    </source>
</evidence>
<reference evidence="2 3" key="1">
    <citation type="submission" date="2019-11" db="EMBL/GenBank/DDBJ databases">
        <title>Draft genome sequence of Paludibacterium sp. dN18-1.</title>
        <authorList>
            <person name="Im W.-T."/>
        </authorList>
    </citation>
    <scope>NUCLEOTIDE SEQUENCE [LARGE SCALE GENOMIC DNA]</scope>
    <source>
        <strain evidence="3">dN 18-1</strain>
    </source>
</reference>
<dbReference type="PANTHER" id="PTHR39158:SF1">
    <property type="entry name" value="DNAJ HOMOLOG SUBFAMILY C MEMBER 28"/>
    <property type="match status" value="1"/>
</dbReference>
<dbReference type="InterPro" id="IPR018961">
    <property type="entry name" value="DnaJ_homolog_subfam-C_membr-28"/>
</dbReference>
<keyword evidence="3" id="KW-1185">Reference proteome</keyword>
<dbReference type="PANTHER" id="PTHR39158">
    <property type="entry name" value="OS08G0560600 PROTEIN"/>
    <property type="match status" value="1"/>
</dbReference>